<dbReference type="Proteomes" id="UP000218231">
    <property type="component" value="Unassembled WGS sequence"/>
</dbReference>
<evidence type="ECO:0000313" key="2">
    <source>
        <dbReference type="EMBL" id="PAV60550.1"/>
    </source>
</evidence>
<comment type="caution">
    <text evidence="2">The sequence shown here is derived from an EMBL/GenBank/DDBJ whole genome shotgun (WGS) entry which is preliminary data.</text>
</comment>
<accession>A0A2A2JFQ7</accession>
<protein>
    <submittedName>
        <fullName evidence="2">Uncharacterized protein</fullName>
    </submittedName>
</protein>
<dbReference type="AlphaFoldDB" id="A0A2A2JFQ7"/>
<feature type="compositionally biased region" description="Basic residues" evidence="1">
    <location>
        <begin position="22"/>
        <end position="31"/>
    </location>
</feature>
<evidence type="ECO:0000313" key="3">
    <source>
        <dbReference type="Proteomes" id="UP000218231"/>
    </source>
</evidence>
<sequence>MRERVLFFDGRECRLEGEWEQKKKKKQKKKEKGKEKEKGRLLEWLTSLAGPKPVLSAPSTVTPNWMSMSPSNIHPTNF</sequence>
<feature type="compositionally biased region" description="Polar residues" evidence="1">
    <location>
        <begin position="57"/>
        <end position="78"/>
    </location>
</feature>
<name>A0A2A2JFQ7_9BILA</name>
<dbReference type="EMBL" id="LIAE01010463">
    <property type="protein sequence ID" value="PAV60550.1"/>
    <property type="molecule type" value="Genomic_DNA"/>
</dbReference>
<reference evidence="2 3" key="1">
    <citation type="journal article" date="2017" name="Curr. Biol.">
        <title>Genome architecture and evolution of a unichromosomal asexual nematode.</title>
        <authorList>
            <person name="Fradin H."/>
            <person name="Zegar C."/>
            <person name="Gutwein M."/>
            <person name="Lucas J."/>
            <person name="Kovtun M."/>
            <person name="Corcoran D."/>
            <person name="Baugh L.R."/>
            <person name="Kiontke K."/>
            <person name="Gunsalus K."/>
            <person name="Fitch D.H."/>
            <person name="Piano F."/>
        </authorList>
    </citation>
    <scope>NUCLEOTIDE SEQUENCE [LARGE SCALE GENOMIC DNA]</scope>
    <source>
        <strain evidence="2">PF1309</strain>
    </source>
</reference>
<feature type="region of interest" description="Disordered" evidence="1">
    <location>
        <begin position="19"/>
        <end position="38"/>
    </location>
</feature>
<keyword evidence="3" id="KW-1185">Reference proteome</keyword>
<feature type="region of interest" description="Disordered" evidence="1">
    <location>
        <begin position="52"/>
        <end position="78"/>
    </location>
</feature>
<gene>
    <name evidence="2" type="ORF">WR25_18131</name>
</gene>
<evidence type="ECO:0000256" key="1">
    <source>
        <dbReference type="SAM" id="MobiDB-lite"/>
    </source>
</evidence>
<proteinExistence type="predicted"/>
<organism evidence="2 3">
    <name type="scientific">Diploscapter pachys</name>
    <dbReference type="NCBI Taxonomy" id="2018661"/>
    <lineage>
        <taxon>Eukaryota</taxon>
        <taxon>Metazoa</taxon>
        <taxon>Ecdysozoa</taxon>
        <taxon>Nematoda</taxon>
        <taxon>Chromadorea</taxon>
        <taxon>Rhabditida</taxon>
        <taxon>Rhabditina</taxon>
        <taxon>Rhabditomorpha</taxon>
        <taxon>Rhabditoidea</taxon>
        <taxon>Rhabditidae</taxon>
        <taxon>Diploscapter</taxon>
    </lineage>
</organism>